<organism evidence="3 4">
    <name type="scientific">Halococcus salifodinae DSM 8989</name>
    <dbReference type="NCBI Taxonomy" id="1227456"/>
    <lineage>
        <taxon>Archaea</taxon>
        <taxon>Methanobacteriati</taxon>
        <taxon>Methanobacteriota</taxon>
        <taxon>Stenosarchaea group</taxon>
        <taxon>Halobacteria</taxon>
        <taxon>Halobacteriales</taxon>
        <taxon>Halococcaceae</taxon>
        <taxon>Halococcus</taxon>
    </lineage>
</organism>
<keyword evidence="4" id="KW-1185">Reference proteome</keyword>
<dbReference type="PANTHER" id="PTHR48081">
    <property type="entry name" value="AB HYDROLASE SUPERFAMILY PROTEIN C4A8.06C"/>
    <property type="match status" value="1"/>
</dbReference>
<name>M0MXM9_9EURY</name>
<dbReference type="InterPro" id="IPR050300">
    <property type="entry name" value="GDXG_lipolytic_enzyme"/>
</dbReference>
<feature type="domain" description="Alpha/beta hydrolase fold-3" evidence="2">
    <location>
        <begin position="73"/>
        <end position="276"/>
    </location>
</feature>
<dbReference type="InterPro" id="IPR013094">
    <property type="entry name" value="AB_hydrolase_3"/>
</dbReference>
<evidence type="ECO:0000313" key="4">
    <source>
        <dbReference type="Proteomes" id="UP000011625"/>
    </source>
</evidence>
<dbReference type="GO" id="GO:0016787">
    <property type="term" value="F:hydrolase activity"/>
    <property type="evidence" value="ECO:0007669"/>
    <property type="project" value="UniProtKB-KW"/>
</dbReference>
<dbReference type="Pfam" id="PF07859">
    <property type="entry name" value="Abhydrolase_3"/>
    <property type="match status" value="1"/>
</dbReference>
<dbReference type="InterPro" id="IPR019826">
    <property type="entry name" value="Carboxylesterase_B_AS"/>
</dbReference>
<dbReference type="InterPro" id="IPR029058">
    <property type="entry name" value="AB_hydrolase_fold"/>
</dbReference>
<dbReference type="PATRIC" id="fig|1227456.3.peg.3663"/>
<dbReference type="FunFam" id="3.40.50.1820:FF:000089">
    <property type="entry name" value="Alpha/beta hydrolase"/>
    <property type="match status" value="1"/>
</dbReference>
<comment type="caution">
    <text evidence="3">The sequence shown here is derived from an EMBL/GenBank/DDBJ whole genome shotgun (WGS) entry which is preliminary data.</text>
</comment>
<dbReference type="EMBL" id="AOME01000079">
    <property type="protein sequence ID" value="EMA49185.1"/>
    <property type="molecule type" value="Genomic_DNA"/>
</dbReference>
<dbReference type="Gene3D" id="3.40.50.1820">
    <property type="entry name" value="alpha/beta hydrolase"/>
    <property type="match status" value="1"/>
</dbReference>
<evidence type="ECO:0000313" key="3">
    <source>
        <dbReference type="EMBL" id="EMA49185.1"/>
    </source>
</evidence>
<dbReference type="RefSeq" id="WP_005045701.1">
    <property type="nucleotide sequence ID" value="NZ_AOME01000079.1"/>
</dbReference>
<reference evidence="3 4" key="1">
    <citation type="journal article" date="2014" name="PLoS Genet.">
        <title>Phylogenetically driven sequencing of extremely halophilic archaea reveals strategies for static and dynamic osmo-response.</title>
        <authorList>
            <person name="Becker E.A."/>
            <person name="Seitzer P.M."/>
            <person name="Tritt A."/>
            <person name="Larsen D."/>
            <person name="Krusor M."/>
            <person name="Yao A.I."/>
            <person name="Wu D."/>
            <person name="Madern D."/>
            <person name="Eisen J.A."/>
            <person name="Darling A.E."/>
            <person name="Facciotti M.T."/>
        </authorList>
    </citation>
    <scope>NUCLEOTIDE SEQUENCE [LARGE SCALE GENOMIC DNA]</scope>
    <source>
        <strain evidence="3 4">DSM 8989</strain>
    </source>
</reference>
<dbReference type="Proteomes" id="UP000011625">
    <property type="component" value="Unassembled WGS sequence"/>
</dbReference>
<proteinExistence type="predicted"/>
<keyword evidence="1 3" id="KW-0378">Hydrolase</keyword>
<gene>
    <name evidence="3" type="ORF">C450_18018</name>
</gene>
<dbReference type="PROSITE" id="PS00122">
    <property type="entry name" value="CARBOXYLESTERASE_B_1"/>
    <property type="match status" value="1"/>
</dbReference>
<evidence type="ECO:0000259" key="2">
    <source>
        <dbReference type="Pfam" id="PF07859"/>
    </source>
</evidence>
<evidence type="ECO:0000256" key="1">
    <source>
        <dbReference type="ARBA" id="ARBA00022801"/>
    </source>
</evidence>
<dbReference type="STRING" id="1227456.C450_18018"/>
<dbReference type="OrthoDB" id="33195at2157"/>
<dbReference type="SUPFAM" id="SSF53474">
    <property type="entry name" value="alpha/beta-Hydrolases"/>
    <property type="match status" value="1"/>
</dbReference>
<accession>M0MXM9</accession>
<dbReference type="AlphaFoldDB" id="M0MXM9"/>
<protein>
    <submittedName>
        <fullName evidence="3">Alpha/beta hydrolase fold-3 domain protein</fullName>
    </submittedName>
</protein>
<dbReference type="PANTHER" id="PTHR48081:SF8">
    <property type="entry name" value="ALPHA_BETA HYDROLASE FOLD-3 DOMAIN-CONTAINING PROTEIN-RELATED"/>
    <property type="match status" value="1"/>
</dbReference>
<sequence>MAAAIAAIRRGEGLPAWHEMSIDRARQRENDVFTVTTDAPAVDRVDDRSIPGPAGDIPIRLYRPAVASPAPVLVFYHGGGWTLGTLDSAGSICRRLARRTGHIVVSVDYRLAPEHPFPAAVADAESALSWVAANAETFGGDPDRLAVAGTSAGGNLAAVVARHTRDTDVDLRHQLLLYPITDHAADADPCDDWSGLLTRADMNWFWEQYLPTPADGTDPDASPLHADDLSELAPATVVTCGFDPLGAEGVAYADRLRDAGVAVDHAHYPRMAHGFLSLASSIDAADEAFDDVATAVHERLG</sequence>